<evidence type="ECO:0000313" key="2">
    <source>
        <dbReference type="Proteomes" id="UP001164539"/>
    </source>
</evidence>
<organism evidence="1 2">
    <name type="scientific">Melia azedarach</name>
    <name type="common">Chinaberry tree</name>
    <dbReference type="NCBI Taxonomy" id="155640"/>
    <lineage>
        <taxon>Eukaryota</taxon>
        <taxon>Viridiplantae</taxon>
        <taxon>Streptophyta</taxon>
        <taxon>Embryophyta</taxon>
        <taxon>Tracheophyta</taxon>
        <taxon>Spermatophyta</taxon>
        <taxon>Magnoliopsida</taxon>
        <taxon>eudicotyledons</taxon>
        <taxon>Gunneridae</taxon>
        <taxon>Pentapetalae</taxon>
        <taxon>rosids</taxon>
        <taxon>malvids</taxon>
        <taxon>Sapindales</taxon>
        <taxon>Meliaceae</taxon>
        <taxon>Melia</taxon>
    </lineage>
</organism>
<gene>
    <name evidence="1" type="ORF">OWV82_017699</name>
</gene>
<accession>A0ACC1XKG1</accession>
<dbReference type="Proteomes" id="UP001164539">
    <property type="component" value="Chromosome 9"/>
</dbReference>
<proteinExistence type="predicted"/>
<reference evidence="1 2" key="1">
    <citation type="journal article" date="2023" name="Science">
        <title>Complex scaffold remodeling in plant triterpene biosynthesis.</title>
        <authorList>
            <person name="De La Pena R."/>
            <person name="Hodgson H."/>
            <person name="Liu J.C."/>
            <person name="Stephenson M.J."/>
            <person name="Martin A.C."/>
            <person name="Owen C."/>
            <person name="Harkess A."/>
            <person name="Leebens-Mack J."/>
            <person name="Jimenez L.E."/>
            <person name="Osbourn A."/>
            <person name="Sattely E.S."/>
        </authorList>
    </citation>
    <scope>NUCLEOTIDE SEQUENCE [LARGE SCALE GENOMIC DNA]</scope>
    <source>
        <strain evidence="2">cv. JPN11</strain>
        <tissue evidence="1">Leaf</tissue>
    </source>
</reference>
<comment type="caution">
    <text evidence="1">The sequence shown here is derived from an EMBL/GenBank/DDBJ whole genome shotgun (WGS) entry which is preliminary data.</text>
</comment>
<sequence length="805" mass="89858">MDKLGIEYEMIKTDDGMQICYYSNSRSGNGVWRNEQMPLSLSLPMFLMQQAFVLFVNHLAIAVVKPLRQPRLVGQLIYIFPYKTAMVLETFANMAVVFHMFLVGLEMDINLILCSGTKVLSIALAGIFVPMAVGFGLFFLSVVESNDFGSNVYIFCAVALTATNFPELTEILTDLKLLRLDIGRTALSSSLISDLCTWMLYLVAILVLNVGKYYAVLATVSFILLCIFAIRPALLWIFRHTLKGENLSDSHIWLVLAGILLSGFLTDGCGVHSAVGAFLLGVIMPQGQLIKSIFRERLNDFVMGTWMPLFFVTIGLRSNLVFMFSQTSWKVVLVVLISACMGKIVSTFLVSLLYSMPPKEGLVLGLLMNTKGVSALVVLNAARSIQAVNTQAFALMILAMLVMTCSIEPILIATYKPTKQFVLYKHRTIHRTKQMAEFRILACIHSTSNISGMIKLLQVSNATNQSPIHVFAARLVQLVGHTTAMLIMHEGSTGSNSNLEQVETEKFTKDFENYAKTNEAVTVQTLTSVSPYESMHEDICSLAEDKRVALIIIPFHLTAKDGIGTYANTALAGVNLNIITNAPCSVGIFVDRGLSSTKRKESLYKDHVIKRFIMLFTGGPDDREALVYAWRMAGRPNVKMTLVRFLPGQDVTRLRQERNSDRNSDIISGYEREKQLDDEDIYEFRFKTMNDESISYVEKVVNNAEETVAAIRTLGYIGDLYIVGRGEGIESPLTVSDWRNFPELGAMGYMLETFNLASRASILIIQQYIDRNCANMSEFGTPAHIRIKYGSELSQRIKHVDEDDN</sequence>
<name>A0ACC1XKG1_MELAZ</name>
<dbReference type="EMBL" id="CM051402">
    <property type="protein sequence ID" value="KAJ4711725.1"/>
    <property type="molecule type" value="Genomic_DNA"/>
</dbReference>
<protein>
    <submittedName>
        <fullName evidence="1">Cation/H(+) antiporter like</fullName>
    </submittedName>
</protein>
<keyword evidence="2" id="KW-1185">Reference proteome</keyword>
<evidence type="ECO:0000313" key="1">
    <source>
        <dbReference type="EMBL" id="KAJ4711725.1"/>
    </source>
</evidence>